<reference evidence="1 2" key="1">
    <citation type="journal article" date="2020" name="Mol. Biol. Evol.">
        <title>Life and death of selfish genes: comparative genomics reveals the dynamic evolution of cytoplasmic incompatibility.</title>
        <authorList>
            <person name="Martinez J."/>
            <person name="Klasson L."/>
            <person name="Welch J."/>
            <person name="Jiggins F.M."/>
        </authorList>
    </citation>
    <scope>NUCLEOTIDE SEQUENCE [LARGE SCALE GENOMIC DNA]</scope>
    <source>
        <strain evidence="1">WNik</strain>
    </source>
</reference>
<dbReference type="EMBL" id="CP050530">
    <property type="protein sequence ID" value="QMV47367.1"/>
    <property type="molecule type" value="Genomic_DNA"/>
</dbReference>
<dbReference type="RefSeq" id="WP_182183224.1">
    <property type="nucleotide sequence ID" value="NZ_CP050530.1"/>
</dbReference>
<proteinExistence type="predicted"/>
<accession>A0A7G5CDT3</accession>
<evidence type="ECO:0000313" key="1">
    <source>
        <dbReference type="EMBL" id="QMV47367.1"/>
    </source>
</evidence>
<evidence type="ECO:0000313" key="2">
    <source>
        <dbReference type="Proteomes" id="UP000515596"/>
    </source>
</evidence>
<dbReference type="AlphaFoldDB" id="A0A7G5CDT3"/>
<protein>
    <submittedName>
        <fullName evidence="1">Uncharacterized protein</fullName>
    </submittedName>
</protein>
<gene>
    <name evidence="1" type="ORF">HC356_05205</name>
</gene>
<dbReference type="Proteomes" id="UP000515596">
    <property type="component" value="Chromosome"/>
</dbReference>
<organism evidence="1 2">
    <name type="scientific">Wolbachia pipientis</name>
    <dbReference type="NCBI Taxonomy" id="955"/>
    <lineage>
        <taxon>Bacteria</taxon>
        <taxon>Pseudomonadati</taxon>
        <taxon>Pseudomonadota</taxon>
        <taxon>Alphaproteobacteria</taxon>
        <taxon>Rickettsiales</taxon>
        <taxon>Anaplasmataceae</taxon>
        <taxon>Wolbachieae</taxon>
        <taxon>Wolbachia</taxon>
    </lineage>
</organism>
<sequence length="50" mass="5415">MKITEYLHYHDKGAGGGCQVTFSFLLNDSCGLGGSARSLLMAFKAVELNY</sequence>
<name>A0A7G5CDT3_WOLPI</name>